<reference evidence="3 4" key="2">
    <citation type="journal article" date="2012" name="PLoS Pathog.">
        <title>Diverse lifestyles and strategies of plant pathogenesis encoded in the genomes of eighteen Dothideomycetes fungi.</title>
        <authorList>
            <person name="Ohm R.A."/>
            <person name="Feau N."/>
            <person name="Henrissat B."/>
            <person name="Schoch C.L."/>
            <person name="Horwitz B.A."/>
            <person name="Barry K.W."/>
            <person name="Condon B.J."/>
            <person name="Copeland A.C."/>
            <person name="Dhillon B."/>
            <person name="Glaser F."/>
            <person name="Hesse C.N."/>
            <person name="Kosti I."/>
            <person name="LaButti K."/>
            <person name="Lindquist E.A."/>
            <person name="Lucas S."/>
            <person name="Salamov A.A."/>
            <person name="Bradshaw R.E."/>
            <person name="Ciuffetti L."/>
            <person name="Hamelin R.C."/>
            <person name="Kema G.H.J."/>
            <person name="Lawrence C."/>
            <person name="Scott J.A."/>
            <person name="Spatafora J.W."/>
            <person name="Turgeon B.G."/>
            <person name="de Wit P.J.G.M."/>
            <person name="Zhong S."/>
            <person name="Goodwin S.B."/>
            <person name="Grigoriev I.V."/>
        </authorList>
    </citation>
    <scope>NUCLEOTIDE SEQUENCE [LARGE SCALE GENOMIC DNA]</scope>
    <source>
        <strain evidence="4">NZE10 / CBS 128990</strain>
    </source>
</reference>
<evidence type="ECO:0000313" key="4">
    <source>
        <dbReference type="Proteomes" id="UP000016933"/>
    </source>
</evidence>
<protein>
    <submittedName>
        <fullName evidence="3">Uncharacterized protein</fullName>
    </submittedName>
</protein>
<proteinExistence type="inferred from homology"/>
<dbReference type="eggNOG" id="ENOG502SBSA">
    <property type="taxonomic scope" value="Eukaryota"/>
</dbReference>
<organism evidence="3 4">
    <name type="scientific">Dothistroma septosporum (strain NZE10 / CBS 128990)</name>
    <name type="common">Red band needle blight fungus</name>
    <name type="synonym">Mycosphaerella pini</name>
    <dbReference type="NCBI Taxonomy" id="675120"/>
    <lineage>
        <taxon>Eukaryota</taxon>
        <taxon>Fungi</taxon>
        <taxon>Dikarya</taxon>
        <taxon>Ascomycota</taxon>
        <taxon>Pezizomycotina</taxon>
        <taxon>Dothideomycetes</taxon>
        <taxon>Dothideomycetidae</taxon>
        <taxon>Mycosphaerellales</taxon>
        <taxon>Mycosphaerellaceae</taxon>
        <taxon>Dothistroma</taxon>
    </lineage>
</organism>
<keyword evidence="4" id="KW-1185">Reference proteome</keyword>
<sequence length="165" mass="17668">MAHIDPDFPCSLTIHVPFPNNRLARTAITTLSVDPELSQLVQRSFSLVESTPDSNTAVQGDSYKASLITNAAPAEPIQALSDSTSAVQSQDTASSQDDPEKTVLKTEYKATTNRMLRVAVNGFFESLGTIIQVMEELDVDVVHHKGLEDLDGAQGVEHGLTGSTG</sequence>
<reference evidence="4" key="1">
    <citation type="journal article" date="2012" name="PLoS Genet.">
        <title>The genomes of the fungal plant pathogens Cladosporium fulvum and Dothistroma septosporum reveal adaptation to different hosts and lifestyles but also signatures of common ancestry.</title>
        <authorList>
            <person name="de Wit P.J.G.M."/>
            <person name="van der Burgt A."/>
            <person name="Oekmen B."/>
            <person name="Stergiopoulos I."/>
            <person name="Abd-Elsalam K.A."/>
            <person name="Aerts A.L."/>
            <person name="Bahkali A.H."/>
            <person name="Beenen H.G."/>
            <person name="Chettri P."/>
            <person name="Cox M.P."/>
            <person name="Datema E."/>
            <person name="de Vries R.P."/>
            <person name="Dhillon B."/>
            <person name="Ganley A.R."/>
            <person name="Griffiths S.A."/>
            <person name="Guo Y."/>
            <person name="Hamelin R.C."/>
            <person name="Henrissat B."/>
            <person name="Kabir M.S."/>
            <person name="Jashni M.K."/>
            <person name="Kema G."/>
            <person name="Klaubauf S."/>
            <person name="Lapidus A."/>
            <person name="Levasseur A."/>
            <person name="Lindquist E."/>
            <person name="Mehrabi R."/>
            <person name="Ohm R.A."/>
            <person name="Owen T.J."/>
            <person name="Salamov A."/>
            <person name="Schwelm A."/>
            <person name="Schijlen E."/>
            <person name="Sun H."/>
            <person name="van den Burg H.A."/>
            <person name="van Ham R.C.H.J."/>
            <person name="Zhang S."/>
            <person name="Goodwin S.B."/>
            <person name="Grigoriev I.V."/>
            <person name="Collemare J."/>
            <person name="Bradshaw R.E."/>
        </authorList>
    </citation>
    <scope>NUCLEOTIDE SEQUENCE [LARGE SCALE GENOMIC DNA]</scope>
    <source>
        <strain evidence="4">NZE10 / CBS 128990</strain>
    </source>
</reference>
<evidence type="ECO:0000256" key="2">
    <source>
        <dbReference type="SAM" id="MobiDB-lite"/>
    </source>
</evidence>
<dbReference type="OMA" id="VQYRATT"/>
<dbReference type="GO" id="GO:0000408">
    <property type="term" value="C:EKC/KEOPS complex"/>
    <property type="evidence" value="ECO:0007669"/>
    <property type="project" value="TreeGrafter"/>
</dbReference>
<comment type="similarity">
    <text evidence="1">Belongs to the CTAG/PCC1 family.</text>
</comment>
<dbReference type="Gene3D" id="3.30.310.50">
    <property type="entry name" value="Alpha-D-phosphohexomutase, C-terminal domain"/>
    <property type="match status" value="1"/>
</dbReference>
<feature type="region of interest" description="Disordered" evidence="2">
    <location>
        <begin position="80"/>
        <end position="101"/>
    </location>
</feature>
<dbReference type="PANTHER" id="PTHR31283:SF5">
    <property type="entry name" value="EKC_KEOPS COMPLEX SUBUNIT LAGE3"/>
    <property type="match status" value="1"/>
</dbReference>
<dbReference type="GO" id="GO:0070525">
    <property type="term" value="P:tRNA threonylcarbamoyladenosine metabolic process"/>
    <property type="evidence" value="ECO:0007669"/>
    <property type="project" value="TreeGrafter"/>
</dbReference>
<evidence type="ECO:0000256" key="1">
    <source>
        <dbReference type="ARBA" id="ARBA00007073"/>
    </source>
</evidence>
<dbReference type="Proteomes" id="UP000016933">
    <property type="component" value="Unassembled WGS sequence"/>
</dbReference>
<accession>N1Q541</accession>
<dbReference type="PANTHER" id="PTHR31283">
    <property type="entry name" value="EKC/KEOPS COMPLEX SUBUNIT PCC1 FAMILY MEMBER"/>
    <property type="match status" value="1"/>
</dbReference>
<name>N1Q541_DOTSN</name>
<dbReference type="OrthoDB" id="10025739at2759"/>
<dbReference type="InterPro" id="IPR015419">
    <property type="entry name" value="CTAG/Pcc1"/>
</dbReference>
<feature type="compositionally biased region" description="Polar residues" evidence="2">
    <location>
        <begin position="80"/>
        <end position="96"/>
    </location>
</feature>
<evidence type="ECO:0000313" key="3">
    <source>
        <dbReference type="EMBL" id="EME50125.1"/>
    </source>
</evidence>
<dbReference type="HOGENOM" id="CLU_113770_3_1_1"/>
<dbReference type="AlphaFoldDB" id="N1Q541"/>
<gene>
    <name evidence="3" type="ORF">DOTSEDRAFT_85355</name>
</gene>
<dbReference type="EMBL" id="KB446535">
    <property type="protein sequence ID" value="EME50125.1"/>
    <property type="molecule type" value="Genomic_DNA"/>
</dbReference>
<dbReference type="Pfam" id="PF09341">
    <property type="entry name" value="Pcc1"/>
    <property type="match status" value="1"/>
</dbReference>